<protein>
    <submittedName>
        <fullName evidence="2">Ankyrin repeat protein</fullName>
    </submittedName>
</protein>
<reference evidence="2 3" key="1">
    <citation type="submission" date="2023-01" db="EMBL/GenBank/DDBJ databases">
        <title>Analysis of 21 Apiospora genomes using comparative genomics revels a genus with tremendous synthesis potential of carbohydrate active enzymes and secondary metabolites.</title>
        <authorList>
            <person name="Sorensen T."/>
        </authorList>
    </citation>
    <scope>NUCLEOTIDE SEQUENCE [LARGE SCALE GENOMIC DNA]</scope>
    <source>
        <strain evidence="2 3">CBS 83171</strain>
    </source>
</reference>
<sequence>MHSLPTLPNEAFDLIIEQLVISIGIKKAVRLRTVSRAFDSAILQAICVTRVVGMNDLDTPYLAKEMSPALRGKIIEVKSRRFITTADNEQSCEAVVFRANQALDRLLGEDDQELRRRRHESIAGAVQLVYGLNPRDPNHMGGEDGDAIYAAQVEAQNLLRGAVIAGSLPLVKSLLKQQNDKTPSSPVGVKGTTPYFPML</sequence>
<accession>A0ABR1W4L1</accession>
<proteinExistence type="predicted"/>
<dbReference type="Proteomes" id="UP001446871">
    <property type="component" value="Unassembled WGS sequence"/>
</dbReference>
<keyword evidence="3" id="KW-1185">Reference proteome</keyword>
<evidence type="ECO:0000313" key="2">
    <source>
        <dbReference type="EMBL" id="KAK8078372.1"/>
    </source>
</evidence>
<gene>
    <name evidence="2" type="ORF">PG996_004542</name>
</gene>
<name>A0ABR1W4L1_9PEZI</name>
<comment type="caution">
    <text evidence="2">The sequence shown here is derived from an EMBL/GenBank/DDBJ whole genome shotgun (WGS) entry which is preliminary data.</text>
</comment>
<organism evidence="2 3">
    <name type="scientific">Apiospora saccharicola</name>
    <dbReference type="NCBI Taxonomy" id="335842"/>
    <lineage>
        <taxon>Eukaryota</taxon>
        <taxon>Fungi</taxon>
        <taxon>Dikarya</taxon>
        <taxon>Ascomycota</taxon>
        <taxon>Pezizomycotina</taxon>
        <taxon>Sordariomycetes</taxon>
        <taxon>Xylariomycetidae</taxon>
        <taxon>Amphisphaeriales</taxon>
        <taxon>Apiosporaceae</taxon>
        <taxon>Apiospora</taxon>
    </lineage>
</organism>
<feature type="region of interest" description="Disordered" evidence="1">
    <location>
        <begin position="179"/>
        <end position="199"/>
    </location>
</feature>
<evidence type="ECO:0000313" key="3">
    <source>
        <dbReference type="Proteomes" id="UP001446871"/>
    </source>
</evidence>
<evidence type="ECO:0000256" key="1">
    <source>
        <dbReference type="SAM" id="MobiDB-lite"/>
    </source>
</evidence>
<dbReference type="EMBL" id="JAQQWM010000002">
    <property type="protein sequence ID" value="KAK8078372.1"/>
    <property type="molecule type" value="Genomic_DNA"/>
</dbReference>